<dbReference type="EMBL" id="JAGQHR010000168">
    <property type="protein sequence ID" value="MCA9727449.1"/>
    <property type="molecule type" value="Genomic_DNA"/>
</dbReference>
<feature type="non-terminal residue" evidence="1">
    <location>
        <position position="1"/>
    </location>
</feature>
<reference evidence="1" key="2">
    <citation type="journal article" date="2021" name="Microbiome">
        <title>Successional dynamics and alternative stable states in a saline activated sludge microbial community over 9 years.</title>
        <authorList>
            <person name="Wang Y."/>
            <person name="Ye J."/>
            <person name="Ju F."/>
            <person name="Liu L."/>
            <person name="Boyd J.A."/>
            <person name="Deng Y."/>
            <person name="Parks D.H."/>
            <person name="Jiang X."/>
            <person name="Yin X."/>
            <person name="Woodcroft B.J."/>
            <person name="Tyson G.W."/>
            <person name="Hugenholtz P."/>
            <person name="Polz M.F."/>
            <person name="Zhang T."/>
        </authorList>
    </citation>
    <scope>NUCLEOTIDE SEQUENCE</scope>
    <source>
        <strain evidence="1">HKST-UBA01</strain>
    </source>
</reference>
<accession>A0A956LXT2</accession>
<dbReference type="SUPFAM" id="SSF50969">
    <property type="entry name" value="YVTN repeat-like/Quinoprotein amine dehydrogenase"/>
    <property type="match status" value="1"/>
</dbReference>
<dbReference type="AlphaFoldDB" id="A0A956LXT2"/>
<comment type="caution">
    <text evidence="1">The sequence shown here is derived from an EMBL/GenBank/DDBJ whole genome shotgun (WGS) entry which is preliminary data.</text>
</comment>
<gene>
    <name evidence="1" type="ORF">KC729_07185</name>
</gene>
<protein>
    <submittedName>
        <fullName evidence="1">Uncharacterized protein</fullName>
    </submittedName>
</protein>
<dbReference type="InterPro" id="IPR011044">
    <property type="entry name" value="Quino_amine_DH_bsu"/>
</dbReference>
<name>A0A956LXT2_UNCEI</name>
<organism evidence="1 2">
    <name type="scientific">Eiseniibacteriota bacterium</name>
    <dbReference type="NCBI Taxonomy" id="2212470"/>
    <lineage>
        <taxon>Bacteria</taxon>
        <taxon>Candidatus Eiseniibacteriota</taxon>
    </lineage>
</organism>
<evidence type="ECO:0000313" key="1">
    <source>
        <dbReference type="EMBL" id="MCA9727449.1"/>
    </source>
</evidence>
<dbReference type="InterPro" id="IPR015943">
    <property type="entry name" value="WD40/YVTN_repeat-like_dom_sf"/>
</dbReference>
<sequence>YDRGYVYAVEFDADGYLLNTWGLAGIAGATGPAISAFARTAPGGPPGGEVLVLTHGTPGQLWQPDRPSTDPPALTGAVGNDPRQVRAVGELAVVTNYESDALTVVRWPYGGAASIVGTVAVGDGPVGVALSELPGGNVLAVTTGFNDDTITLTVLSPVGAVVSNETMPAPEGCDAPAFAAVIDGVELRIVVTCHESSDIYIFPVEP</sequence>
<reference evidence="1" key="1">
    <citation type="submission" date="2020-04" db="EMBL/GenBank/DDBJ databases">
        <authorList>
            <person name="Zhang T."/>
        </authorList>
    </citation>
    <scope>NUCLEOTIDE SEQUENCE</scope>
    <source>
        <strain evidence="1">HKST-UBA01</strain>
    </source>
</reference>
<dbReference type="Proteomes" id="UP000697710">
    <property type="component" value="Unassembled WGS sequence"/>
</dbReference>
<evidence type="ECO:0000313" key="2">
    <source>
        <dbReference type="Proteomes" id="UP000697710"/>
    </source>
</evidence>
<proteinExistence type="predicted"/>
<dbReference type="Gene3D" id="2.130.10.10">
    <property type="entry name" value="YVTN repeat-like/Quinoprotein amine dehydrogenase"/>
    <property type="match status" value="1"/>
</dbReference>